<keyword evidence="2" id="KW-1185">Reference proteome</keyword>
<organism evidence="1 2">
    <name type="scientific">Cercospora zeae-maydis SCOH1-5</name>
    <dbReference type="NCBI Taxonomy" id="717836"/>
    <lineage>
        <taxon>Eukaryota</taxon>
        <taxon>Fungi</taxon>
        <taxon>Dikarya</taxon>
        <taxon>Ascomycota</taxon>
        <taxon>Pezizomycotina</taxon>
        <taxon>Dothideomycetes</taxon>
        <taxon>Dothideomycetidae</taxon>
        <taxon>Mycosphaerellales</taxon>
        <taxon>Mycosphaerellaceae</taxon>
        <taxon>Cercospora</taxon>
    </lineage>
</organism>
<proteinExistence type="predicted"/>
<dbReference type="Proteomes" id="UP000799539">
    <property type="component" value="Unassembled WGS sequence"/>
</dbReference>
<accession>A0A6A6F836</accession>
<dbReference type="OrthoDB" id="3634130at2759"/>
<sequence length="296" mass="33298">MHRFILEAFGYYASEALAAYALQLDYEASRCYDPEDSQAPRLTHVIPDLCDIARDFDLPLTIVGDPDEDHDLREYTISTAAARVHSRQVLEPPRQGTFAFMELPPELRETVLKMLLIFPKPGLALAAMGTGVGLYTEWQNRLGLPSRDDSQWKLPELRDLTTNPPEIDVAVNSLAETLAIMGVSKQIRHEALTPYQLQNFQELLPELCLQNLVLICLQHTSFWEFCCGRVSEDRPATLSETSRLDRIKGFDAFIALVKRAKQVEISGDGFMGVWLREKITGSDMVQGDGEVAGREK</sequence>
<dbReference type="EMBL" id="ML992692">
    <property type="protein sequence ID" value="KAF2208707.1"/>
    <property type="molecule type" value="Genomic_DNA"/>
</dbReference>
<evidence type="ECO:0000313" key="2">
    <source>
        <dbReference type="Proteomes" id="UP000799539"/>
    </source>
</evidence>
<evidence type="ECO:0000313" key="1">
    <source>
        <dbReference type="EMBL" id="KAF2208707.1"/>
    </source>
</evidence>
<reference evidence="1" key="1">
    <citation type="journal article" date="2020" name="Stud. Mycol.">
        <title>101 Dothideomycetes genomes: a test case for predicting lifestyles and emergence of pathogens.</title>
        <authorList>
            <person name="Haridas S."/>
            <person name="Albert R."/>
            <person name="Binder M."/>
            <person name="Bloem J."/>
            <person name="Labutti K."/>
            <person name="Salamov A."/>
            <person name="Andreopoulos B."/>
            <person name="Baker S."/>
            <person name="Barry K."/>
            <person name="Bills G."/>
            <person name="Bluhm B."/>
            <person name="Cannon C."/>
            <person name="Castanera R."/>
            <person name="Culley D."/>
            <person name="Daum C."/>
            <person name="Ezra D."/>
            <person name="Gonzalez J."/>
            <person name="Henrissat B."/>
            <person name="Kuo A."/>
            <person name="Liang C."/>
            <person name="Lipzen A."/>
            <person name="Lutzoni F."/>
            <person name="Magnuson J."/>
            <person name="Mondo S."/>
            <person name="Nolan M."/>
            <person name="Ohm R."/>
            <person name="Pangilinan J."/>
            <person name="Park H.-J."/>
            <person name="Ramirez L."/>
            <person name="Alfaro M."/>
            <person name="Sun H."/>
            <person name="Tritt A."/>
            <person name="Yoshinaga Y."/>
            <person name="Zwiers L.-H."/>
            <person name="Turgeon B."/>
            <person name="Goodwin S."/>
            <person name="Spatafora J."/>
            <person name="Crous P."/>
            <person name="Grigoriev I."/>
        </authorList>
    </citation>
    <scope>NUCLEOTIDE SEQUENCE</scope>
    <source>
        <strain evidence="1">SCOH1-5</strain>
    </source>
</reference>
<dbReference type="AlphaFoldDB" id="A0A6A6F836"/>
<protein>
    <submittedName>
        <fullName evidence="1">Uncharacterized protein</fullName>
    </submittedName>
</protein>
<gene>
    <name evidence="1" type="ORF">CERZMDRAFT_101149</name>
</gene>
<name>A0A6A6F836_9PEZI</name>